<evidence type="ECO:0000313" key="5">
    <source>
        <dbReference type="Proteomes" id="UP000694388"/>
    </source>
</evidence>
<evidence type="ECO:0000259" key="3">
    <source>
        <dbReference type="PROSITE" id="PS50835"/>
    </source>
</evidence>
<organism evidence="4 5">
    <name type="scientific">Eptatretus burgeri</name>
    <name type="common">Inshore hagfish</name>
    <dbReference type="NCBI Taxonomy" id="7764"/>
    <lineage>
        <taxon>Eukaryota</taxon>
        <taxon>Metazoa</taxon>
        <taxon>Chordata</taxon>
        <taxon>Craniata</taxon>
        <taxon>Vertebrata</taxon>
        <taxon>Cyclostomata</taxon>
        <taxon>Myxini</taxon>
        <taxon>Myxiniformes</taxon>
        <taxon>Myxinidae</taxon>
        <taxon>Eptatretinae</taxon>
        <taxon>Eptatretus</taxon>
    </lineage>
</organism>
<dbReference type="Pfam" id="PF07679">
    <property type="entry name" value="I-set"/>
    <property type="match status" value="2"/>
</dbReference>
<name>A0A8C4NPK1_EPTBU</name>
<dbReference type="SMART" id="SM00408">
    <property type="entry name" value="IGc2"/>
    <property type="match status" value="2"/>
</dbReference>
<dbReference type="InterPro" id="IPR036179">
    <property type="entry name" value="Ig-like_dom_sf"/>
</dbReference>
<reference evidence="4" key="1">
    <citation type="submission" date="2025-08" db="UniProtKB">
        <authorList>
            <consortium name="Ensembl"/>
        </authorList>
    </citation>
    <scope>IDENTIFICATION</scope>
</reference>
<dbReference type="CDD" id="cd00096">
    <property type="entry name" value="Ig"/>
    <property type="match status" value="2"/>
</dbReference>
<sequence length="259" mass="29115">MILCADRTVPVSFIKKLRKTEGQLNFPLVLECKVFGTTPVDISWYKDNMEIFHGEKYRLSFDNVTASITIVQTQTSDCGNYTCKASNKAGKDTCSAPVTIIEIPTAIPPEEEEEEEELEEPSEESTLQTKSVVTETESLTSRMATEPAIFQNKLRDVSQKAGDVAVFTCSFSGTSNISVVWLRQNMELENSHKYNIINKETSATLEIANVRKSDEGSYQCRIQNHLAQDFCFATLSVTGAYIFFYSYLSLLHLKHFVTP</sequence>
<dbReference type="InterPro" id="IPR013783">
    <property type="entry name" value="Ig-like_fold"/>
</dbReference>
<dbReference type="PANTHER" id="PTHR47633:SF8">
    <property type="entry name" value="SPEG NEIGHBOR PROTEIN"/>
    <property type="match status" value="1"/>
</dbReference>
<protein>
    <recommendedName>
        <fullName evidence="3">Ig-like domain-containing protein</fullName>
    </recommendedName>
</protein>
<dbReference type="FunFam" id="2.60.40.10:FF:000022">
    <property type="entry name" value="Cardiac titin"/>
    <property type="match status" value="2"/>
</dbReference>
<dbReference type="PROSITE" id="PS50835">
    <property type="entry name" value="IG_LIKE"/>
    <property type="match status" value="2"/>
</dbReference>
<dbReference type="GeneTree" id="ENSGT01110000267173"/>
<dbReference type="InterPro" id="IPR003598">
    <property type="entry name" value="Ig_sub2"/>
</dbReference>
<dbReference type="InterPro" id="IPR003599">
    <property type="entry name" value="Ig_sub"/>
</dbReference>
<dbReference type="GO" id="GO:0004672">
    <property type="term" value="F:protein kinase activity"/>
    <property type="evidence" value="ECO:0007669"/>
    <property type="project" value="TreeGrafter"/>
</dbReference>
<keyword evidence="5" id="KW-1185">Reference proteome</keyword>
<dbReference type="PANTHER" id="PTHR47633">
    <property type="entry name" value="IMMUNOGLOBULIN"/>
    <property type="match status" value="1"/>
</dbReference>
<accession>A0A8C4NPK1</accession>
<feature type="domain" description="Ig-like" evidence="3">
    <location>
        <begin position="10"/>
        <end position="99"/>
    </location>
</feature>
<reference evidence="4" key="2">
    <citation type="submission" date="2025-09" db="UniProtKB">
        <authorList>
            <consortium name="Ensembl"/>
        </authorList>
    </citation>
    <scope>IDENTIFICATION</scope>
</reference>
<dbReference type="Ensembl" id="ENSEBUT00000008124.1">
    <property type="protein sequence ID" value="ENSEBUP00000007637.1"/>
    <property type="gene ID" value="ENSEBUG00000004989.1"/>
</dbReference>
<evidence type="ECO:0000256" key="2">
    <source>
        <dbReference type="SAM" id="Phobius"/>
    </source>
</evidence>
<dbReference type="Gene3D" id="2.60.40.10">
    <property type="entry name" value="Immunoglobulins"/>
    <property type="match status" value="2"/>
</dbReference>
<evidence type="ECO:0000256" key="1">
    <source>
        <dbReference type="SAM" id="MobiDB-lite"/>
    </source>
</evidence>
<dbReference type="OMA" id="IANVDIC"/>
<keyword evidence="2" id="KW-0812">Transmembrane</keyword>
<keyword evidence="2" id="KW-0472">Membrane</keyword>
<dbReference type="Proteomes" id="UP000694388">
    <property type="component" value="Unplaced"/>
</dbReference>
<feature type="domain" description="Ig-like" evidence="3">
    <location>
        <begin position="147"/>
        <end position="238"/>
    </location>
</feature>
<dbReference type="SMART" id="SM00409">
    <property type="entry name" value="IG"/>
    <property type="match status" value="2"/>
</dbReference>
<dbReference type="AlphaFoldDB" id="A0A8C4NPK1"/>
<feature type="transmembrane region" description="Helical" evidence="2">
    <location>
        <begin position="232"/>
        <end position="253"/>
    </location>
</feature>
<dbReference type="InterPro" id="IPR013098">
    <property type="entry name" value="Ig_I-set"/>
</dbReference>
<dbReference type="SUPFAM" id="SSF48726">
    <property type="entry name" value="Immunoglobulin"/>
    <property type="match status" value="2"/>
</dbReference>
<evidence type="ECO:0000313" key="4">
    <source>
        <dbReference type="Ensembl" id="ENSEBUP00000007637.1"/>
    </source>
</evidence>
<feature type="region of interest" description="Disordered" evidence="1">
    <location>
        <begin position="105"/>
        <end position="140"/>
    </location>
</feature>
<keyword evidence="2" id="KW-1133">Transmembrane helix</keyword>
<feature type="compositionally biased region" description="Acidic residues" evidence="1">
    <location>
        <begin position="109"/>
        <end position="123"/>
    </location>
</feature>
<proteinExistence type="predicted"/>
<feature type="compositionally biased region" description="Polar residues" evidence="1">
    <location>
        <begin position="125"/>
        <end position="140"/>
    </location>
</feature>
<dbReference type="InterPro" id="IPR007110">
    <property type="entry name" value="Ig-like_dom"/>
</dbReference>